<feature type="region of interest" description="Disordered" evidence="2">
    <location>
        <begin position="150"/>
        <end position="225"/>
    </location>
</feature>
<proteinExistence type="predicted"/>
<feature type="region of interest" description="Disordered" evidence="2">
    <location>
        <begin position="1"/>
        <end position="104"/>
    </location>
</feature>
<feature type="region of interest" description="Disordered" evidence="2">
    <location>
        <begin position="473"/>
        <end position="592"/>
    </location>
</feature>
<keyword evidence="1" id="KW-0175">Coiled coil</keyword>
<gene>
    <name evidence="3" type="ORF">BG006_003289</name>
</gene>
<name>A0A9P5SNE3_9FUNG</name>
<dbReference type="AlphaFoldDB" id="A0A9P5SNE3"/>
<feature type="compositionally biased region" description="Pro residues" evidence="2">
    <location>
        <begin position="166"/>
        <end position="178"/>
    </location>
</feature>
<dbReference type="EMBL" id="JAAAUY010000188">
    <property type="protein sequence ID" value="KAF9333675.1"/>
    <property type="molecule type" value="Genomic_DNA"/>
</dbReference>
<feature type="compositionally biased region" description="Basic and acidic residues" evidence="2">
    <location>
        <begin position="51"/>
        <end position="60"/>
    </location>
</feature>
<feature type="compositionally biased region" description="Low complexity" evidence="2">
    <location>
        <begin position="1"/>
        <end position="11"/>
    </location>
</feature>
<evidence type="ECO:0000256" key="2">
    <source>
        <dbReference type="SAM" id="MobiDB-lite"/>
    </source>
</evidence>
<keyword evidence="4" id="KW-1185">Reference proteome</keyword>
<reference evidence="3" key="1">
    <citation type="journal article" date="2020" name="Fungal Divers.">
        <title>Resolving the Mortierellaceae phylogeny through synthesis of multi-gene phylogenetics and phylogenomics.</title>
        <authorList>
            <person name="Vandepol N."/>
            <person name="Liber J."/>
            <person name="Desiro A."/>
            <person name="Na H."/>
            <person name="Kennedy M."/>
            <person name="Barry K."/>
            <person name="Grigoriev I.V."/>
            <person name="Miller A.N."/>
            <person name="O'Donnell K."/>
            <person name="Stajich J.E."/>
            <person name="Bonito G."/>
        </authorList>
    </citation>
    <scope>NUCLEOTIDE SEQUENCE</scope>
    <source>
        <strain evidence="3">NVP1</strain>
    </source>
</reference>
<sequence>MENSPSLAPNATNPPPNTTTTATSATLESPSIPQPTAPASTSAEASSAAKLKSEPIHIIDLDSEPEEASSSKSKAIAETSTTTTTTRPPGETDEEMTAVSGHEEPLDVEDALDPLSHLSSIFDKIRKQVIEWGEDANWKIDVFLLPNEDQANGQSTPISTPKLPTSQPPNQPPLPHHPQAPLVDHGNRQRIPGPYPAREISPPPAMDRGARRYPAPPPHMPPSSLDERRLLNLQEADIVSMTMMQAKRALSSAVHHIRAQKDLLYQYMQDLDAMQRMSAKRERDAEARLEVEKQIMERNAAVLSKKWQEAAVNLKDKDREMNDVQAQLETGKRLIKERNAERKKIFDEKGISMPHGSVAPEISNALRISTSNSEEQAPLHKHRHRHVHYHRHHHRHLQRKRQKLAHQAEVASFDGLAALASEASLREHVLQSSSVHKQSDYIKALMEADKRPLRPEDKDRGLQLRSVVSTSNGLLHRSSSDLSGYPPYPSSSTSLQRSSSLLNGRGFTTKPSSLHSSSQQRRRSPSPSPHSGLIARASTSSSLATGKYSTLGTGTGFGIGTSSSIPRREGVQPGIPPAKHTSGLDLSKFKKR</sequence>
<feature type="compositionally biased region" description="Low complexity" evidence="2">
    <location>
        <begin position="480"/>
        <end position="502"/>
    </location>
</feature>
<evidence type="ECO:0000313" key="4">
    <source>
        <dbReference type="Proteomes" id="UP000696485"/>
    </source>
</evidence>
<feature type="compositionally biased region" description="Low complexity" evidence="2">
    <location>
        <begin position="68"/>
        <end position="89"/>
    </location>
</feature>
<evidence type="ECO:0000313" key="3">
    <source>
        <dbReference type="EMBL" id="KAF9333675.1"/>
    </source>
</evidence>
<feature type="compositionally biased region" description="Low complexity" evidence="2">
    <location>
        <begin position="37"/>
        <end position="49"/>
    </location>
</feature>
<feature type="compositionally biased region" description="Polar residues" evidence="2">
    <location>
        <begin position="150"/>
        <end position="159"/>
    </location>
</feature>
<dbReference type="Proteomes" id="UP000696485">
    <property type="component" value="Unassembled WGS sequence"/>
</dbReference>
<feature type="coiled-coil region" evidence="1">
    <location>
        <begin position="279"/>
        <end position="306"/>
    </location>
</feature>
<feature type="compositionally biased region" description="Low complexity" evidence="2">
    <location>
        <begin position="18"/>
        <end position="31"/>
    </location>
</feature>
<feature type="compositionally biased region" description="Polar residues" evidence="2">
    <location>
        <begin position="537"/>
        <end position="548"/>
    </location>
</feature>
<organism evidence="3 4">
    <name type="scientific">Podila minutissima</name>
    <dbReference type="NCBI Taxonomy" id="64525"/>
    <lineage>
        <taxon>Eukaryota</taxon>
        <taxon>Fungi</taxon>
        <taxon>Fungi incertae sedis</taxon>
        <taxon>Mucoromycota</taxon>
        <taxon>Mortierellomycotina</taxon>
        <taxon>Mortierellomycetes</taxon>
        <taxon>Mortierellales</taxon>
        <taxon>Mortierellaceae</taxon>
        <taxon>Podila</taxon>
    </lineage>
</organism>
<comment type="caution">
    <text evidence="3">The sequence shown here is derived from an EMBL/GenBank/DDBJ whole genome shotgun (WGS) entry which is preliminary data.</text>
</comment>
<accession>A0A9P5SNE3</accession>
<protein>
    <submittedName>
        <fullName evidence="3">Uncharacterized protein</fullName>
    </submittedName>
</protein>
<evidence type="ECO:0000256" key="1">
    <source>
        <dbReference type="SAM" id="Coils"/>
    </source>
</evidence>